<dbReference type="InterPro" id="IPR033247">
    <property type="entry name" value="Transketolase_fam"/>
</dbReference>
<dbReference type="InterPro" id="IPR020826">
    <property type="entry name" value="Transketolase_BS"/>
</dbReference>
<evidence type="ECO:0000256" key="14">
    <source>
        <dbReference type="PIRSR" id="PIRSR605478-2"/>
    </source>
</evidence>
<feature type="binding site" evidence="16">
    <location>
        <position position="159"/>
    </location>
    <ligand>
        <name>Mg(2+)</name>
        <dbReference type="ChEBI" id="CHEBI:18420"/>
    </ligand>
</feature>
<comment type="function">
    <text evidence="18">Catalyzes the transfer of a two-carbon ketol group from a ketose donor to an aldose acceptor, via a covalent intermediate with the cofactor thiamine pyrophosphate.</text>
</comment>
<organism evidence="20 21">
    <name type="scientific">Pseudidiomarina halophila</name>
    <dbReference type="NCBI Taxonomy" id="1449799"/>
    <lineage>
        <taxon>Bacteria</taxon>
        <taxon>Pseudomonadati</taxon>
        <taxon>Pseudomonadota</taxon>
        <taxon>Gammaproteobacteria</taxon>
        <taxon>Alteromonadales</taxon>
        <taxon>Idiomarinaceae</taxon>
        <taxon>Pseudidiomarina</taxon>
    </lineage>
</organism>
<comment type="subunit">
    <text evidence="4 18">Homodimer.</text>
</comment>
<keyword evidence="7 16" id="KW-0479">Metal-binding</keyword>
<keyword evidence="10 15" id="KW-0786">Thiamine pyrophosphate</keyword>
<feature type="binding site" evidence="14">
    <location>
        <position position="389"/>
    </location>
    <ligand>
        <name>substrate</name>
    </ligand>
</feature>
<dbReference type="SUPFAM" id="SSF52518">
    <property type="entry name" value="Thiamin diphosphate-binding fold (THDP-binding)"/>
    <property type="match status" value="2"/>
</dbReference>
<feature type="binding site" evidence="14">
    <location>
        <position position="474"/>
    </location>
    <ligand>
        <name>substrate</name>
    </ligand>
</feature>
<evidence type="ECO:0000256" key="1">
    <source>
        <dbReference type="ARBA" id="ARBA00001913"/>
    </source>
</evidence>
<feature type="binding site" evidence="15">
    <location>
        <position position="442"/>
    </location>
    <ligand>
        <name>thiamine diphosphate</name>
        <dbReference type="ChEBI" id="CHEBI:58937"/>
    </ligand>
</feature>
<dbReference type="GO" id="GO:0046872">
    <property type="term" value="F:metal ion binding"/>
    <property type="evidence" value="ECO:0007669"/>
    <property type="project" value="UniProtKB-KW"/>
</dbReference>
<dbReference type="InterPro" id="IPR009014">
    <property type="entry name" value="Transketo_C/PFOR_II"/>
</dbReference>
<name>A0A432XS29_9GAMM</name>
<dbReference type="OrthoDB" id="8732661at2"/>
<feature type="binding site" evidence="14">
    <location>
        <position position="362"/>
    </location>
    <ligand>
        <name>substrate</name>
    </ligand>
</feature>
<feature type="binding site" evidence="14">
    <location>
        <position position="525"/>
    </location>
    <ligand>
        <name>substrate</name>
    </ligand>
</feature>
<feature type="binding site" evidence="14">
    <location>
        <position position="30"/>
    </location>
    <ligand>
        <name>substrate</name>
    </ligand>
</feature>
<dbReference type="AlphaFoldDB" id="A0A432XS29"/>
<dbReference type="InterPro" id="IPR005474">
    <property type="entry name" value="Transketolase_N"/>
</dbReference>
<dbReference type="Pfam" id="PF02779">
    <property type="entry name" value="Transket_pyr"/>
    <property type="match status" value="1"/>
</dbReference>
<evidence type="ECO:0000313" key="21">
    <source>
        <dbReference type="Proteomes" id="UP000287198"/>
    </source>
</evidence>
<evidence type="ECO:0000256" key="11">
    <source>
        <dbReference type="ARBA" id="ARBA00049473"/>
    </source>
</evidence>
<dbReference type="GO" id="GO:0005829">
    <property type="term" value="C:cytosol"/>
    <property type="evidence" value="ECO:0007669"/>
    <property type="project" value="TreeGrafter"/>
</dbReference>
<dbReference type="Gene3D" id="3.40.50.920">
    <property type="match status" value="1"/>
</dbReference>
<dbReference type="InterPro" id="IPR055152">
    <property type="entry name" value="Transketolase-like_C_2"/>
</dbReference>
<dbReference type="FunFam" id="3.40.50.970:FF:000003">
    <property type="entry name" value="Transketolase"/>
    <property type="match status" value="1"/>
</dbReference>
<evidence type="ECO:0000256" key="17">
    <source>
        <dbReference type="PIRSR" id="PIRSR605478-5"/>
    </source>
</evidence>
<dbReference type="GO" id="GO:0004802">
    <property type="term" value="F:transketolase activity"/>
    <property type="evidence" value="ECO:0007669"/>
    <property type="project" value="UniProtKB-UniRule"/>
</dbReference>
<dbReference type="RefSeq" id="WP_126764340.1">
    <property type="nucleotide sequence ID" value="NZ_JBHLTZ010000014.1"/>
</dbReference>
<feature type="binding site" evidence="15">
    <location>
        <position position="70"/>
    </location>
    <ligand>
        <name>thiamine diphosphate</name>
        <dbReference type="ChEBI" id="CHEBI:58937"/>
    </ligand>
</feature>
<reference evidence="21" key="1">
    <citation type="journal article" date="2018" name="Front. Microbiol.">
        <title>Genome-Based Analysis Reveals the Taxonomy and Diversity of the Family Idiomarinaceae.</title>
        <authorList>
            <person name="Liu Y."/>
            <person name="Lai Q."/>
            <person name="Shao Z."/>
        </authorList>
    </citation>
    <scope>NUCLEOTIDE SEQUENCE [LARGE SCALE GENOMIC DNA]</scope>
    <source>
        <strain evidence="21">BH195</strain>
    </source>
</reference>
<dbReference type="PANTHER" id="PTHR43522:SF2">
    <property type="entry name" value="TRANSKETOLASE 1-RELATED"/>
    <property type="match status" value="1"/>
</dbReference>
<feature type="binding site" evidence="15">
    <location>
        <position position="189"/>
    </location>
    <ligand>
        <name>thiamine diphosphate</name>
        <dbReference type="ChEBI" id="CHEBI:58937"/>
    </ligand>
</feature>
<evidence type="ECO:0000313" key="20">
    <source>
        <dbReference type="EMBL" id="RUO51518.1"/>
    </source>
</evidence>
<feature type="binding site" evidence="16">
    <location>
        <position position="191"/>
    </location>
    <ligand>
        <name>Mg(2+)</name>
        <dbReference type="ChEBI" id="CHEBI:18420"/>
    </ligand>
</feature>
<dbReference type="SUPFAM" id="SSF52922">
    <property type="entry name" value="TK C-terminal domain-like"/>
    <property type="match status" value="1"/>
</dbReference>
<dbReference type="Proteomes" id="UP000287198">
    <property type="component" value="Unassembled WGS sequence"/>
</dbReference>
<dbReference type="SMART" id="SM00861">
    <property type="entry name" value="Transket_pyr"/>
    <property type="match status" value="1"/>
</dbReference>
<evidence type="ECO:0000256" key="6">
    <source>
        <dbReference type="ARBA" id="ARBA00022679"/>
    </source>
</evidence>
<keyword evidence="9 16" id="KW-0460">Magnesium</keyword>
<feature type="binding site" evidence="15">
    <location>
        <position position="160"/>
    </location>
    <ligand>
        <name>thiamine diphosphate</name>
        <dbReference type="ChEBI" id="CHEBI:58937"/>
    </ligand>
</feature>
<comment type="caution">
    <text evidence="20">The sequence shown here is derived from an EMBL/GenBank/DDBJ whole genome shotgun (WGS) entry which is preliminary data.</text>
</comment>
<dbReference type="Pfam" id="PF22613">
    <property type="entry name" value="Transketolase_C_1"/>
    <property type="match status" value="1"/>
</dbReference>
<comment type="cofactor">
    <cofactor evidence="16">
        <name>Mg(2+)</name>
        <dbReference type="ChEBI" id="CHEBI:18420"/>
    </cofactor>
    <text evidence="16">Binds 1 Mg(2+) ion per subunit. Can also utilize other divalent metal cations, such as Ca(2+), Mn(2+) and Co(2+).</text>
</comment>
<dbReference type="CDD" id="cd02012">
    <property type="entry name" value="TPP_TK"/>
    <property type="match status" value="1"/>
</dbReference>
<evidence type="ECO:0000256" key="7">
    <source>
        <dbReference type="ARBA" id="ARBA00022723"/>
    </source>
</evidence>
<dbReference type="InterPro" id="IPR029061">
    <property type="entry name" value="THDP-binding"/>
</dbReference>
<dbReference type="EMBL" id="PIPW01000004">
    <property type="protein sequence ID" value="RUO51518.1"/>
    <property type="molecule type" value="Genomic_DNA"/>
</dbReference>
<comment type="cofactor">
    <cofactor evidence="1">
        <name>Ca(2+)</name>
        <dbReference type="ChEBI" id="CHEBI:29108"/>
    </cofactor>
</comment>
<dbReference type="CDD" id="cd07033">
    <property type="entry name" value="TPP_PYR_DXS_TK_like"/>
    <property type="match status" value="1"/>
</dbReference>
<dbReference type="PROSITE" id="PS00801">
    <property type="entry name" value="TRANSKETOLASE_1"/>
    <property type="match status" value="1"/>
</dbReference>
<dbReference type="EC" id="2.2.1.1" evidence="5 12"/>
<evidence type="ECO:0000256" key="2">
    <source>
        <dbReference type="ARBA" id="ARBA00001941"/>
    </source>
</evidence>
<sequence>MTIAVSERKHLANAIRALSMDAVQQANSGHPGAPMGMADIAEVLWRDYLKHNPENPDWADRDRFVLSNGHGSMLIYSLLHLTGYELTIEDLKNFRQLHSKTPGHPEYGYTPGIETTTGPLGQGLSNAVGMALAEKVLAAQFNRDGHEIIDHHTYAFLGDGCLMEGISHEVCSLAGTLGLGKLVAFYDDNGISIDGEVEGWFTDDTAKRFEAYGWHVVEDVDGHDPDAIQHAIEAARAEIARPTLIICKTIIGFGAPNKQGSESCHGAPLGADEIAAAREQLGWHYDAFEVPAEVYNAWSAKNDGVKRERAWNQRFDAYAAAHPELAAELKRRLAGDLPDDFAAHAQAYIEKLQAEPADIASRKASQNALNAFGPKLPELLGGSADLAGSNLTLWDDAKGVSADDASGNYVYYGVREFGMSAIMNGIALHGGLIPYGATFLMFMEYARNAVRMSALMKQRSIFVYTHDSIGLGEDGPTHQPVEQLASLRTTPNMSTWRPCDQVESAVAWKAALERKDGPTSLIFSRQGLAQQQRTPEQLENIARGAYTLLDCQGKPELILIATGSEVALSVAAAKTLQAKGHEVRVVSMPATDVFDAQPAEYREQVLPRAVTKRIAVEASIADYWYKYVGLEGRIVAMTTFGESAPASDLFKHFGFTPEHVVATAEELLAE</sequence>
<proteinExistence type="inferred from homology"/>
<evidence type="ECO:0000256" key="3">
    <source>
        <dbReference type="ARBA" id="ARBA00007131"/>
    </source>
</evidence>
<dbReference type="Pfam" id="PF00456">
    <property type="entry name" value="Transketolase_N"/>
    <property type="match status" value="1"/>
</dbReference>
<keyword evidence="8 18" id="KW-0106">Calcium</keyword>
<accession>A0A432XS29</accession>
<comment type="cofactor">
    <cofactor evidence="15">
        <name>thiamine diphosphate</name>
        <dbReference type="ChEBI" id="CHEBI:58937"/>
    </cofactor>
    <text evidence="15">Binds 1 thiamine pyrophosphate per subunit. During the reaction, the substrate forms a covalent intermediate with the cofactor.</text>
</comment>
<dbReference type="InterPro" id="IPR049557">
    <property type="entry name" value="Transketolase_CS"/>
</dbReference>
<evidence type="ECO:0000259" key="19">
    <source>
        <dbReference type="SMART" id="SM00861"/>
    </source>
</evidence>
<gene>
    <name evidence="20" type="primary">tkt</name>
    <name evidence="20" type="ORF">CWI69_11055</name>
</gene>
<feature type="active site" description="Proton donor" evidence="13">
    <location>
        <position position="416"/>
    </location>
</feature>
<evidence type="ECO:0000256" key="9">
    <source>
        <dbReference type="ARBA" id="ARBA00022842"/>
    </source>
</evidence>
<dbReference type="InterPro" id="IPR005475">
    <property type="entry name" value="Transketolase-like_Pyr-bd"/>
</dbReference>
<feature type="site" description="Important for catalytic activity" evidence="17">
    <location>
        <position position="265"/>
    </location>
</feature>
<dbReference type="NCBIfam" id="TIGR00232">
    <property type="entry name" value="tktlase_bact"/>
    <property type="match status" value="1"/>
</dbReference>
<comment type="cofactor">
    <cofactor evidence="2">
        <name>Co(2+)</name>
        <dbReference type="ChEBI" id="CHEBI:48828"/>
    </cofactor>
</comment>
<protein>
    <recommendedName>
        <fullName evidence="5 12">Transketolase</fullName>
        <ecNumber evidence="5 12">2.2.1.1</ecNumber>
    </recommendedName>
</protein>
<comment type="cofactor">
    <cofactor evidence="18">
        <name>Mg(2+)</name>
        <dbReference type="ChEBI" id="CHEBI:18420"/>
    </cofactor>
    <cofactor evidence="18">
        <name>Ca(2+)</name>
        <dbReference type="ChEBI" id="CHEBI:29108"/>
    </cofactor>
    <cofactor evidence="18">
        <name>Mn(2+)</name>
        <dbReference type="ChEBI" id="CHEBI:29035"/>
    </cofactor>
    <cofactor evidence="18">
        <name>Co(2+)</name>
        <dbReference type="ChEBI" id="CHEBI:48828"/>
    </cofactor>
    <text evidence="18">Binds 1 Mg(2+) ion per subunit. Can also utilize other divalent metal cations, such as Ca(2+), Mn(2+) and Co(2+).</text>
</comment>
<feature type="binding site" evidence="15">
    <location>
        <begin position="118"/>
        <end position="120"/>
    </location>
    <ligand>
        <name>thiamine diphosphate</name>
        <dbReference type="ChEBI" id="CHEBI:58937"/>
    </ligand>
</feature>
<feature type="binding site" evidence="14">
    <location>
        <position position="265"/>
    </location>
    <ligand>
        <name>substrate</name>
    </ligand>
</feature>
<dbReference type="Gene3D" id="3.40.50.970">
    <property type="match status" value="2"/>
</dbReference>
<dbReference type="GO" id="GO:0009052">
    <property type="term" value="P:pentose-phosphate shunt, non-oxidative branch"/>
    <property type="evidence" value="ECO:0007669"/>
    <property type="project" value="UniProtKB-ARBA"/>
</dbReference>
<feature type="site" description="Important for catalytic activity" evidence="17">
    <location>
        <position position="30"/>
    </location>
</feature>
<comment type="catalytic activity">
    <reaction evidence="11 18">
        <text>D-sedoheptulose 7-phosphate + D-glyceraldehyde 3-phosphate = aldehydo-D-ribose 5-phosphate + D-xylulose 5-phosphate</text>
        <dbReference type="Rhea" id="RHEA:10508"/>
        <dbReference type="ChEBI" id="CHEBI:57483"/>
        <dbReference type="ChEBI" id="CHEBI:57737"/>
        <dbReference type="ChEBI" id="CHEBI:58273"/>
        <dbReference type="ChEBI" id="CHEBI:59776"/>
        <dbReference type="EC" id="2.2.1.1"/>
    </reaction>
</comment>
<evidence type="ECO:0000256" key="5">
    <source>
        <dbReference type="ARBA" id="ARBA00013152"/>
    </source>
</evidence>
<keyword evidence="21" id="KW-1185">Reference proteome</keyword>
<dbReference type="FunFam" id="3.40.50.970:FF:000004">
    <property type="entry name" value="Transketolase"/>
    <property type="match status" value="1"/>
</dbReference>
<evidence type="ECO:0000256" key="15">
    <source>
        <dbReference type="PIRSR" id="PIRSR605478-3"/>
    </source>
</evidence>
<evidence type="ECO:0000256" key="16">
    <source>
        <dbReference type="PIRSR" id="PIRSR605478-4"/>
    </source>
</evidence>
<dbReference type="InterPro" id="IPR005478">
    <property type="entry name" value="Transketolase_bac-like"/>
</dbReference>
<dbReference type="PANTHER" id="PTHR43522">
    <property type="entry name" value="TRANSKETOLASE"/>
    <property type="match status" value="1"/>
</dbReference>
<feature type="binding site" evidence="14">
    <location>
        <position position="466"/>
    </location>
    <ligand>
        <name>substrate</name>
    </ligand>
</feature>
<feature type="binding site" evidence="15">
    <location>
        <position position="265"/>
    </location>
    <ligand>
        <name>thiamine diphosphate</name>
        <dbReference type="ChEBI" id="CHEBI:58937"/>
    </ligand>
</feature>
<evidence type="ECO:0000256" key="8">
    <source>
        <dbReference type="ARBA" id="ARBA00022837"/>
    </source>
</evidence>
<feature type="binding site" evidence="16">
    <location>
        <position position="189"/>
    </location>
    <ligand>
        <name>Mg(2+)</name>
        <dbReference type="ChEBI" id="CHEBI:18420"/>
    </ligand>
</feature>
<evidence type="ECO:0000256" key="4">
    <source>
        <dbReference type="ARBA" id="ARBA00011738"/>
    </source>
</evidence>
<dbReference type="PROSITE" id="PS00802">
    <property type="entry name" value="TRANSKETOLASE_2"/>
    <property type="match status" value="1"/>
</dbReference>
<comment type="similarity">
    <text evidence="3 18">Belongs to the transketolase family.</text>
</comment>
<dbReference type="FunFam" id="3.40.50.920:FF:000003">
    <property type="entry name" value="Transketolase"/>
    <property type="match status" value="1"/>
</dbReference>
<keyword evidence="6 18" id="KW-0808">Transferase</keyword>
<feature type="binding site" evidence="14">
    <location>
        <position position="478"/>
    </location>
    <ligand>
        <name>substrate</name>
    </ligand>
</feature>
<evidence type="ECO:0000256" key="13">
    <source>
        <dbReference type="PIRSR" id="PIRSR605478-1"/>
    </source>
</evidence>
<evidence type="ECO:0000256" key="18">
    <source>
        <dbReference type="RuleBase" id="RU004996"/>
    </source>
</evidence>
<feature type="domain" description="Transketolase-like pyrimidine-binding" evidence="19">
    <location>
        <begin position="359"/>
        <end position="530"/>
    </location>
</feature>
<evidence type="ECO:0000256" key="10">
    <source>
        <dbReference type="ARBA" id="ARBA00023052"/>
    </source>
</evidence>
<evidence type="ECO:0000256" key="12">
    <source>
        <dbReference type="NCBIfam" id="TIGR00232"/>
    </source>
</evidence>